<evidence type="ECO:0000313" key="3">
    <source>
        <dbReference type="Proteomes" id="UP001459277"/>
    </source>
</evidence>
<reference evidence="2 3" key="1">
    <citation type="submission" date="2024-01" db="EMBL/GenBank/DDBJ databases">
        <title>A telomere-to-telomere, gap-free genome of sweet tea (Lithocarpus litseifolius).</title>
        <authorList>
            <person name="Zhou J."/>
        </authorList>
    </citation>
    <scope>NUCLEOTIDE SEQUENCE [LARGE SCALE GENOMIC DNA]</scope>
    <source>
        <strain evidence="2">Zhou-2022a</strain>
        <tissue evidence="2">Leaf</tissue>
    </source>
</reference>
<keyword evidence="3" id="KW-1185">Reference proteome</keyword>
<protein>
    <recommendedName>
        <fullName evidence="1">MULE transposase domain-containing protein</fullName>
    </recommendedName>
</protein>
<dbReference type="AlphaFoldDB" id="A0AAW2BL24"/>
<proteinExistence type="predicted"/>
<evidence type="ECO:0000259" key="1">
    <source>
        <dbReference type="Pfam" id="PF10551"/>
    </source>
</evidence>
<feature type="domain" description="MULE transposase" evidence="1">
    <location>
        <begin position="68"/>
        <end position="143"/>
    </location>
</feature>
<gene>
    <name evidence="2" type="ORF">SO802_030833</name>
</gene>
<dbReference type="EMBL" id="JAZDWU010000011">
    <property type="protein sequence ID" value="KAK9985882.1"/>
    <property type="molecule type" value="Genomic_DNA"/>
</dbReference>
<dbReference type="Proteomes" id="UP001459277">
    <property type="component" value="Unassembled WGS sequence"/>
</dbReference>
<organism evidence="2 3">
    <name type="scientific">Lithocarpus litseifolius</name>
    <dbReference type="NCBI Taxonomy" id="425828"/>
    <lineage>
        <taxon>Eukaryota</taxon>
        <taxon>Viridiplantae</taxon>
        <taxon>Streptophyta</taxon>
        <taxon>Embryophyta</taxon>
        <taxon>Tracheophyta</taxon>
        <taxon>Spermatophyta</taxon>
        <taxon>Magnoliopsida</taxon>
        <taxon>eudicotyledons</taxon>
        <taxon>Gunneridae</taxon>
        <taxon>Pentapetalae</taxon>
        <taxon>rosids</taxon>
        <taxon>fabids</taxon>
        <taxon>Fagales</taxon>
        <taxon>Fagaceae</taxon>
        <taxon>Lithocarpus</taxon>
    </lineage>
</organism>
<dbReference type="Pfam" id="PF10551">
    <property type="entry name" value="MULE"/>
    <property type="match status" value="1"/>
</dbReference>
<dbReference type="PANTHER" id="PTHR31973:SF195">
    <property type="entry name" value="MUDR FAMILY TRANSPOSASE"/>
    <property type="match status" value="1"/>
</dbReference>
<dbReference type="PANTHER" id="PTHR31973">
    <property type="entry name" value="POLYPROTEIN, PUTATIVE-RELATED"/>
    <property type="match status" value="1"/>
</dbReference>
<evidence type="ECO:0000313" key="2">
    <source>
        <dbReference type="EMBL" id="KAK9985882.1"/>
    </source>
</evidence>
<accession>A0AAW2BL24</accession>
<dbReference type="InterPro" id="IPR018289">
    <property type="entry name" value="MULE_transposase_dom"/>
</dbReference>
<comment type="caution">
    <text evidence="2">The sequence shown here is derived from an EMBL/GenBank/DDBJ whole genome shotgun (WGS) entry which is preliminary data.</text>
</comment>
<name>A0AAW2BL24_9ROSI</name>
<sequence>MHKNWEESYQKLQKLLLACKDSDLGTQVSFWSINGDIPGTIIFKYVFWAFAPSIAGFAHCRPLISIVKTYLYGKYRGNLLIAMATDANNEIFPLAFAVVDEETGASWGWLLSCLRTAISDVVPDSGICIMSDRHRGIISSITQWPNDYVLER</sequence>